<feature type="compositionally biased region" description="Pro residues" evidence="1">
    <location>
        <begin position="449"/>
        <end position="464"/>
    </location>
</feature>
<feature type="region of interest" description="Disordered" evidence="1">
    <location>
        <begin position="555"/>
        <end position="578"/>
    </location>
</feature>
<name>A0ABR1SHU8_9PEZI</name>
<keyword evidence="3" id="KW-1185">Reference proteome</keyword>
<feature type="compositionally biased region" description="Polar residues" evidence="1">
    <location>
        <begin position="249"/>
        <end position="266"/>
    </location>
</feature>
<proteinExistence type="predicted"/>
<evidence type="ECO:0000256" key="1">
    <source>
        <dbReference type="SAM" id="MobiDB-lite"/>
    </source>
</evidence>
<protein>
    <submittedName>
        <fullName evidence="2">Uncharacterized protein</fullName>
    </submittedName>
</protein>
<dbReference type="Proteomes" id="UP001396898">
    <property type="component" value="Unassembled WGS sequence"/>
</dbReference>
<feature type="compositionally biased region" description="Low complexity" evidence="1">
    <location>
        <begin position="422"/>
        <end position="448"/>
    </location>
</feature>
<organism evidence="2 3">
    <name type="scientific">Apiospora marii</name>
    <dbReference type="NCBI Taxonomy" id="335849"/>
    <lineage>
        <taxon>Eukaryota</taxon>
        <taxon>Fungi</taxon>
        <taxon>Dikarya</taxon>
        <taxon>Ascomycota</taxon>
        <taxon>Pezizomycotina</taxon>
        <taxon>Sordariomycetes</taxon>
        <taxon>Xylariomycetidae</taxon>
        <taxon>Amphisphaeriales</taxon>
        <taxon>Apiosporaceae</taxon>
        <taxon>Apiospora</taxon>
    </lineage>
</organism>
<evidence type="ECO:0000313" key="2">
    <source>
        <dbReference type="EMBL" id="KAK8033319.1"/>
    </source>
</evidence>
<gene>
    <name evidence="2" type="ORF">PG991_002717</name>
</gene>
<evidence type="ECO:0000313" key="3">
    <source>
        <dbReference type="Proteomes" id="UP001396898"/>
    </source>
</evidence>
<dbReference type="EMBL" id="JAQQWI010000006">
    <property type="protein sequence ID" value="KAK8033319.1"/>
    <property type="molecule type" value="Genomic_DNA"/>
</dbReference>
<comment type="caution">
    <text evidence="2">The sequence shown here is derived from an EMBL/GenBank/DDBJ whole genome shotgun (WGS) entry which is preliminary data.</text>
</comment>
<feature type="compositionally biased region" description="Low complexity" evidence="1">
    <location>
        <begin position="387"/>
        <end position="409"/>
    </location>
</feature>
<feature type="compositionally biased region" description="Basic and acidic residues" evidence="1">
    <location>
        <begin position="218"/>
        <end position="235"/>
    </location>
</feature>
<feature type="region of interest" description="Disordered" evidence="1">
    <location>
        <begin position="183"/>
        <end position="278"/>
    </location>
</feature>
<reference evidence="2 3" key="1">
    <citation type="submission" date="2023-01" db="EMBL/GenBank/DDBJ databases">
        <title>Analysis of 21 Apiospora genomes using comparative genomics revels a genus with tremendous synthesis potential of carbohydrate active enzymes and secondary metabolites.</title>
        <authorList>
            <person name="Sorensen T."/>
        </authorList>
    </citation>
    <scope>NUCLEOTIDE SEQUENCE [LARGE SCALE GENOMIC DNA]</scope>
    <source>
        <strain evidence="2 3">CBS 20057</strain>
    </source>
</reference>
<feature type="region of interest" description="Disordered" evidence="1">
    <location>
        <begin position="51"/>
        <end position="89"/>
    </location>
</feature>
<sequence>MQRENGLMHPHHQNHDGSIVRQVAGPGIPVIPAKRPDTEIDDVQFISSKPVKRQKVEHPTASPVANTVPVQPVQPLPQPNSQPVSQSVPRMDCDNSLTTPITSAPIAGNETTWLNSEINYSHDRRTTTGMVGLPSGFSDWEAIFGYRGCSLPELEGYSMSAVRHKPAIISSPAISPKHIPQTLASEPLQPEGPQCSQTVQPSPDPPLTPITNATTSREPIRPHEAALMKAQREETAGAVESCSEKVAENTPTAPHQSPLPCNNRSDQQQQQQMPLPGVEQHISIPDRASQPHASKQPCKACIQMQQRAAFARAQGLPFVNPSMPLHMLPPGPYHSTFSSQGHPHLMPAMQAGMLPYGPGSSPMMMPMNMHSYTGAVMPSSVLSQQHAAQAMPLRPAAQQQQQHQLPTAQISGPGLNNATNMAAGSAAKPSASAATTSVDTALTAATRPPESPAKQPRPPAPAPIHPSLQQPTYRKPSPNLIVDVAETCQEKFPFEAVAQRHATTVDKVADVFAAIIQVPLLRCPQDRRRAGRLAHERVKEYNRTKRELQEAAVAAEAAKGQGGNTTSSSSAYGFGEQQGRMAVGPLDIANALGPTGEE</sequence>
<accession>A0ABR1SHU8</accession>
<feature type="region of interest" description="Disordered" evidence="1">
    <location>
        <begin position="386"/>
        <end position="476"/>
    </location>
</feature>